<protein>
    <submittedName>
        <fullName evidence="2">NAD-dependent epimerase/dehydratase family protein</fullName>
    </submittedName>
</protein>
<feature type="domain" description="NAD-dependent epimerase/dehydratase" evidence="1">
    <location>
        <begin position="5"/>
        <end position="189"/>
    </location>
</feature>
<dbReference type="Proteomes" id="UP001595615">
    <property type="component" value="Unassembled WGS sequence"/>
</dbReference>
<dbReference type="InterPro" id="IPR051783">
    <property type="entry name" value="NAD(P)-dependent_oxidoreduct"/>
</dbReference>
<evidence type="ECO:0000313" key="3">
    <source>
        <dbReference type="Proteomes" id="UP001595615"/>
    </source>
</evidence>
<evidence type="ECO:0000313" key="2">
    <source>
        <dbReference type="EMBL" id="MFC3713416.1"/>
    </source>
</evidence>
<keyword evidence="3" id="KW-1185">Reference proteome</keyword>
<dbReference type="InterPro" id="IPR001509">
    <property type="entry name" value="Epimerase_deHydtase"/>
</dbReference>
<dbReference type="PANTHER" id="PTHR48079:SF6">
    <property type="entry name" value="NAD(P)-BINDING DOMAIN-CONTAINING PROTEIN-RELATED"/>
    <property type="match status" value="1"/>
</dbReference>
<reference evidence="3" key="1">
    <citation type="journal article" date="2019" name="Int. J. Syst. Evol. Microbiol.">
        <title>The Global Catalogue of Microorganisms (GCM) 10K type strain sequencing project: providing services to taxonomists for standard genome sequencing and annotation.</title>
        <authorList>
            <consortium name="The Broad Institute Genomics Platform"/>
            <consortium name="The Broad Institute Genome Sequencing Center for Infectious Disease"/>
            <person name="Wu L."/>
            <person name="Ma J."/>
        </authorList>
    </citation>
    <scope>NUCLEOTIDE SEQUENCE [LARGE SCALE GENOMIC DNA]</scope>
    <source>
        <strain evidence="3">KCTC 42644</strain>
    </source>
</reference>
<dbReference type="SUPFAM" id="SSF51735">
    <property type="entry name" value="NAD(P)-binding Rossmann-fold domains"/>
    <property type="match status" value="1"/>
</dbReference>
<organism evidence="2 3">
    <name type="scientific">Sphingoaurantiacus capsulatus</name>
    <dbReference type="NCBI Taxonomy" id="1771310"/>
    <lineage>
        <taxon>Bacteria</taxon>
        <taxon>Pseudomonadati</taxon>
        <taxon>Pseudomonadota</taxon>
        <taxon>Alphaproteobacteria</taxon>
        <taxon>Sphingomonadales</taxon>
        <taxon>Sphingosinicellaceae</taxon>
        <taxon>Sphingoaurantiacus</taxon>
    </lineage>
</organism>
<gene>
    <name evidence="2" type="ORF">ACFOMD_12590</name>
</gene>
<dbReference type="InterPro" id="IPR036291">
    <property type="entry name" value="NAD(P)-bd_dom_sf"/>
</dbReference>
<proteinExistence type="predicted"/>
<dbReference type="PANTHER" id="PTHR48079">
    <property type="entry name" value="PROTEIN YEEZ"/>
    <property type="match status" value="1"/>
</dbReference>
<comment type="caution">
    <text evidence="2">The sequence shown here is derived from an EMBL/GenBank/DDBJ whole genome shotgun (WGS) entry which is preliminary data.</text>
</comment>
<dbReference type="EMBL" id="JBHRXV010000011">
    <property type="protein sequence ID" value="MFC3713416.1"/>
    <property type="molecule type" value="Genomic_DNA"/>
</dbReference>
<accession>A0ABV7XB94</accession>
<dbReference type="Pfam" id="PF01370">
    <property type="entry name" value="Epimerase"/>
    <property type="match status" value="1"/>
</dbReference>
<name>A0ABV7XB94_9SPHN</name>
<dbReference type="RefSeq" id="WP_380861890.1">
    <property type="nucleotide sequence ID" value="NZ_JBHRXV010000011.1"/>
</dbReference>
<sequence>MATLAVTGGTGFVGQRLLKLAVERGHKVRALTRRPQDASDGIDWISGDLSGCGDLCGGVDAIIHVAGVINARTPAEFDAGNVAGTQVMIDAAKAAGIRRFVHVSSLAAREPALSGYGASKARSEALFPASDLDFAIVRPPAVYGPGDRETLELFRMAKHGLALVPWAGHASFIHADDLAAALLALATRDATGMYEPDDGHPGGYEHGDLARRIGTAVGKRPLVLRAPKAAMLVGAAVDTAISNVRGRLPKLSFDRARYFAHPDWVSRGPAIPGWSPAVSIDKGLAMTAAWYRDAGWL</sequence>
<evidence type="ECO:0000259" key="1">
    <source>
        <dbReference type="Pfam" id="PF01370"/>
    </source>
</evidence>
<dbReference type="Gene3D" id="3.40.50.720">
    <property type="entry name" value="NAD(P)-binding Rossmann-like Domain"/>
    <property type="match status" value="1"/>
</dbReference>